<evidence type="ECO:0000256" key="3">
    <source>
        <dbReference type="ARBA" id="ARBA00022692"/>
    </source>
</evidence>
<dbReference type="PANTHER" id="PTHR30086:SF20">
    <property type="entry name" value="ARGININE EXPORTER PROTEIN ARGO-RELATED"/>
    <property type="match status" value="1"/>
</dbReference>
<evidence type="ECO:0000256" key="4">
    <source>
        <dbReference type="ARBA" id="ARBA00022989"/>
    </source>
</evidence>
<reference evidence="7" key="1">
    <citation type="journal article" date="2014" name="Int. J. Syst. Evol. Microbiol.">
        <title>Complete genome sequence of Corynebacterium casei LMG S-19264T (=DSM 44701T), isolated from a smear-ripened cheese.</title>
        <authorList>
            <consortium name="US DOE Joint Genome Institute (JGI-PGF)"/>
            <person name="Walter F."/>
            <person name="Albersmeier A."/>
            <person name="Kalinowski J."/>
            <person name="Ruckert C."/>
        </authorList>
    </citation>
    <scope>NUCLEOTIDE SEQUENCE</scope>
    <source>
        <strain evidence="7">CGMCC 1.12919</strain>
    </source>
</reference>
<name>A0A916UVT2_9HYPH</name>
<feature type="transmembrane region" description="Helical" evidence="6">
    <location>
        <begin position="111"/>
        <end position="136"/>
    </location>
</feature>
<protein>
    <submittedName>
        <fullName evidence="7">Lysine transporter LysE</fullName>
    </submittedName>
</protein>
<proteinExistence type="predicted"/>
<keyword evidence="5 6" id="KW-0472">Membrane</keyword>
<comment type="caution">
    <text evidence="7">The sequence shown here is derived from an EMBL/GenBank/DDBJ whole genome shotgun (WGS) entry which is preliminary data.</text>
</comment>
<reference evidence="7" key="2">
    <citation type="submission" date="2020-09" db="EMBL/GenBank/DDBJ databases">
        <authorList>
            <person name="Sun Q."/>
            <person name="Zhou Y."/>
        </authorList>
    </citation>
    <scope>NUCLEOTIDE SEQUENCE</scope>
    <source>
        <strain evidence="7">CGMCC 1.12919</strain>
    </source>
</reference>
<dbReference type="GO" id="GO:0033228">
    <property type="term" value="P:cysteine export across plasma membrane"/>
    <property type="evidence" value="ECO:0007669"/>
    <property type="project" value="TreeGrafter"/>
</dbReference>
<dbReference type="GO" id="GO:0005886">
    <property type="term" value="C:plasma membrane"/>
    <property type="evidence" value="ECO:0007669"/>
    <property type="project" value="UniProtKB-SubCell"/>
</dbReference>
<evidence type="ECO:0000256" key="5">
    <source>
        <dbReference type="ARBA" id="ARBA00023136"/>
    </source>
</evidence>
<feature type="transmembrane region" description="Helical" evidence="6">
    <location>
        <begin position="45"/>
        <end position="67"/>
    </location>
</feature>
<gene>
    <name evidence="7" type="ORF">GCM10010994_55900</name>
</gene>
<comment type="subcellular location">
    <subcellularLocation>
        <location evidence="1">Cell membrane</location>
        <topology evidence="1">Multi-pass membrane protein</topology>
    </subcellularLocation>
</comment>
<keyword evidence="3 6" id="KW-0812">Transmembrane</keyword>
<dbReference type="AlphaFoldDB" id="A0A916UVT2"/>
<dbReference type="EMBL" id="BMGG01000011">
    <property type="protein sequence ID" value="GGC90930.1"/>
    <property type="molecule type" value="Genomic_DNA"/>
</dbReference>
<feature type="transmembrane region" description="Helical" evidence="6">
    <location>
        <begin position="74"/>
        <end position="91"/>
    </location>
</feature>
<keyword evidence="2" id="KW-1003">Cell membrane</keyword>
<dbReference type="InterPro" id="IPR001123">
    <property type="entry name" value="LeuE-type"/>
</dbReference>
<feature type="transmembrane region" description="Helical" evidence="6">
    <location>
        <begin position="143"/>
        <end position="166"/>
    </location>
</feature>
<dbReference type="Pfam" id="PF01810">
    <property type="entry name" value="LysE"/>
    <property type="match status" value="1"/>
</dbReference>
<dbReference type="Proteomes" id="UP000637002">
    <property type="component" value="Unassembled WGS sequence"/>
</dbReference>
<evidence type="ECO:0000256" key="6">
    <source>
        <dbReference type="SAM" id="Phobius"/>
    </source>
</evidence>
<keyword evidence="8" id="KW-1185">Reference proteome</keyword>
<evidence type="ECO:0000313" key="8">
    <source>
        <dbReference type="Proteomes" id="UP000637002"/>
    </source>
</evidence>
<organism evidence="7 8">
    <name type="scientific">Chelatococcus reniformis</name>
    <dbReference type="NCBI Taxonomy" id="1494448"/>
    <lineage>
        <taxon>Bacteria</taxon>
        <taxon>Pseudomonadati</taxon>
        <taxon>Pseudomonadota</taxon>
        <taxon>Alphaproteobacteria</taxon>
        <taxon>Hyphomicrobiales</taxon>
        <taxon>Chelatococcaceae</taxon>
        <taxon>Chelatococcus</taxon>
    </lineage>
</organism>
<evidence type="ECO:0000256" key="2">
    <source>
        <dbReference type="ARBA" id="ARBA00022475"/>
    </source>
</evidence>
<keyword evidence="4 6" id="KW-1133">Transmembrane helix</keyword>
<sequence>MLPLDTILALVSFAFVSSITPGPNNLMLAASGVNFGFLRTIPHMLGVGMGFGILQLAIGFGVGGVLLTVPELRWALKGIGAAYLLWLAWKMATARPAAKAGAGDAARPMSFIGACAFQWVNAKAWIMALGAMAVYVRADHPIVDVLTVTAVFVLVNVPCISAWAGFGHALGSTLADPVRLRVFNITMAVLLVASIVPMIMD</sequence>
<dbReference type="GO" id="GO:0015171">
    <property type="term" value="F:amino acid transmembrane transporter activity"/>
    <property type="evidence" value="ECO:0007669"/>
    <property type="project" value="TreeGrafter"/>
</dbReference>
<accession>A0A916UVT2</accession>
<dbReference type="PANTHER" id="PTHR30086">
    <property type="entry name" value="ARGININE EXPORTER PROTEIN ARGO"/>
    <property type="match status" value="1"/>
</dbReference>
<feature type="transmembrane region" description="Helical" evidence="6">
    <location>
        <begin position="178"/>
        <end position="200"/>
    </location>
</feature>
<evidence type="ECO:0000256" key="1">
    <source>
        <dbReference type="ARBA" id="ARBA00004651"/>
    </source>
</evidence>
<evidence type="ECO:0000313" key="7">
    <source>
        <dbReference type="EMBL" id="GGC90930.1"/>
    </source>
</evidence>